<organism evidence="1 2">
    <name type="scientific">Chondrus crispus</name>
    <name type="common">Carrageen Irish moss</name>
    <name type="synonym">Polymorpha crispa</name>
    <dbReference type="NCBI Taxonomy" id="2769"/>
    <lineage>
        <taxon>Eukaryota</taxon>
        <taxon>Rhodophyta</taxon>
        <taxon>Florideophyceae</taxon>
        <taxon>Rhodymeniophycidae</taxon>
        <taxon>Gigartinales</taxon>
        <taxon>Gigartinaceae</taxon>
        <taxon>Chondrus</taxon>
    </lineage>
</organism>
<dbReference type="KEGG" id="ccp:CHC_T00005676001"/>
<keyword evidence="2" id="KW-1185">Reference proteome</keyword>
<proteinExistence type="predicted"/>
<dbReference type="GeneID" id="17324995"/>
<sequence length="42" mass="4814">MSEIQCPDITASHETPERSHVYSLPKLLFTDCVHSYMCLMKA</sequence>
<dbReference type="Gramene" id="CDF37463">
    <property type="protein sequence ID" value="CDF37463"/>
    <property type="gene ID" value="CHC_T00005676001"/>
</dbReference>
<accession>R7QI86</accession>
<evidence type="ECO:0000313" key="1">
    <source>
        <dbReference type="EMBL" id="CDF37463.1"/>
    </source>
</evidence>
<gene>
    <name evidence="1" type="ORF">CHC_T00005676001</name>
</gene>
<reference evidence="2" key="1">
    <citation type="journal article" date="2013" name="Proc. Natl. Acad. Sci. U.S.A.">
        <title>Genome structure and metabolic features in the red seaweed Chondrus crispus shed light on evolution of the Archaeplastida.</title>
        <authorList>
            <person name="Collen J."/>
            <person name="Porcel B."/>
            <person name="Carre W."/>
            <person name="Ball S.G."/>
            <person name="Chaparro C."/>
            <person name="Tonon T."/>
            <person name="Barbeyron T."/>
            <person name="Michel G."/>
            <person name="Noel B."/>
            <person name="Valentin K."/>
            <person name="Elias M."/>
            <person name="Artiguenave F."/>
            <person name="Arun A."/>
            <person name="Aury J.M."/>
            <person name="Barbosa-Neto J.F."/>
            <person name="Bothwell J.H."/>
            <person name="Bouget F.Y."/>
            <person name="Brillet L."/>
            <person name="Cabello-Hurtado F."/>
            <person name="Capella-Gutierrez S."/>
            <person name="Charrier B."/>
            <person name="Cladiere L."/>
            <person name="Cock J.M."/>
            <person name="Coelho S.M."/>
            <person name="Colleoni C."/>
            <person name="Czjzek M."/>
            <person name="Da Silva C."/>
            <person name="Delage L."/>
            <person name="Denoeud F."/>
            <person name="Deschamps P."/>
            <person name="Dittami S.M."/>
            <person name="Gabaldon T."/>
            <person name="Gachon C.M."/>
            <person name="Groisillier A."/>
            <person name="Herve C."/>
            <person name="Jabbari K."/>
            <person name="Katinka M."/>
            <person name="Kloareg B."/>
            <person name="Kowalczyk N."/>
            <person name="Labadie K."/>
            <person name="Leblanc C."/>
            <person name="Lopez P.J."/>
            <person name="McLachlan D.H."/>
            <person name="Meslet-Cladiere L."/>
            <person name="Moustafa A."/>
            <person name="Nehr Z."/>
            <person name="Nyvall Collen P."/>
            <person name="Panaud O."/>
            <person name="Partensky F."/>
            <person name="Poulain J."/>
            <person name="Rensing S.A."/>
            <person name="Rousvoal S."/>
            <person name="Samson G."/>
            <person name="Symeonidi A."/>
            <person name="Weissenbach J."/>
            <person name="Zambounis A."/>
            <person name="Wincker P."/>
            <person name="Boyen C."/>
        </authorList>
    </citation>
    <scope>NUCLEOTIDE SEQUENCE [LARGE SCALE GENOMIC DNA]</scope>
    <source>
        <strain evidence="2">cv. Stackhouse</strain>
    </source>
</reference>
<dbReference type="EMBL" id="HG001841">
    <property type="protein sequence ID" value="CDF37463.1"/>
    <property type="molecule type" value="Genomic_DNA"/>
</dbReference>
<protein>
    <submittedName>
        <fullName evidence="1">Uncharacterized protein</fullName>
    </submittedName>
</protein>
<evidence type="ECO:0000313" key="2">
    <source>
        <dbReference type="Proteomes" id="UP000012073"/>
    </source>
</evidence>
<dbReference type="Proteomes" id="UP000012073">
    <property type="component" value="Unassembled WGS sequence"/>
</dbReference>
<name>R7QI86_CHOCR</name>
<dbReference type="RefSeq" id="XP_005717282.1">
    <property type="nucleotide sequence ID" value="XM_005717225.1"/>
</dbReference>
<dbReference type="AlphaFoldDB" id="R7QI86"/>